<dbReference type="Proteomes" id="UP000320496">
    <property type="component" value="Chromosome"/>
</dbReference>
<dbReference type="GO" id="GO:0005829">
    <property type="term" value="C:cytosol"/>
    <property type="evidence" value="ECO:0007669"/>
    <property type="project" value="TreeGrafter"/>
</dbReference>
<organism evidence="15 16">
    <name type="scientific">Maioricimonas rarisocia</name>
    <dbReference type="NCBI Taxonomy" id="2528026"/>
    <lineage>
        <taxon>Bacteria</taxon>
        <taxon>Pseudomonadati</taxon>
        <taxon>Planctomycetota</taxon>
        <taxon>Planctomycetia</taxon>
        <taxon>Planctomycetales</taxon>
        <taxon>Planctomycetaceae</taxon>
        <taxon>Maioricimonas</taxon>
    </lineage>
</organism>
<feature type="binding site" evidence="10">
    <location>
        <position position="222"/>
    </location>
    <ligand>
        <name>5-aminolevulinate</name>
        <dbReference type="ChEBI" id="CHEBI:356416"/>
        <label>1</label>
    </ligand>
</feature>
<evidence type="ECO:0000256" key="1">
    <source>
        <dbReference type="ARBA" id="ARBA00004694"/>
    </source>
</evidence>
<evidence type="ECO:0000313" key="15">
    <source>
        <dbReference type="EMBL" id="QDU39106.1"/>
    </source>
</evidence>
<evidence type="ECO:0000256" key="8">
    <source>
        <dbReference type="ARBA" id="ARBA00047651"/>
    </source>
</evidence>
<comment type="subunit">
    <text evidence="13">Homooctamer.</text>
</comment>
<feature type="active site" description="Schiff-base intermediate with substrate" evidence="9">
    <location>
        <position position="253"/>
    </location>
</feature>
<evidence type="ECO:0000256" key="9">
    <source>
        <dbReference type="PIRSR" id="PIRSR001415-1"/>
    </source>
</evidence>
<dbReference type="InterPro" id="IPR030656">
    <property type="entry name" value="ALAD_AS"/>
</dbReference>
<keyword evidence="11" id="KW-0479">Metal-binding</keyword>
<feature type="binding site" evidence="10">
    <location>
        <position position="280"/>
    </location>
    <ligand>
        <name>5-aminolevulinate</name>
        <dbReference type="ChEBI" id="CHEBI:356416"/>
        <label>2</label>
    </ligand>
</feature>
<keyword evidence="6 13" id="KW-0456">Lyase</keyword>
<evidence type="ECO:0000256" key="11">
    <source>
        <dbReference type="PIRSR" id="PIRSR001415-3"/>
    </source>
</evidence>
<protein>
    <recommendedName>
        <fullName evidence="4 13">Delta-aminolevulinic acid dehydratase</fullName>
        <ecNumber evidence="3 13">4.2.1.24</ecNumber>
    </recommendedName>
</protein>
<feature type="binding site" evidence="11">
    <location>
        <position position="123"/>
    </location>
    <ligand>
        <name>Zn(2+)</name>
        <dbReference type="ChEBI" id="CHEBI:29105"/>
        <note>catalytic</note>
    </ligand>
</feature>
<evidence type="ECO:0000256" key="3">
    <source>
        <dbReference type="ARBA" id="ARBA00012053"/>
    </source>
</evidence>
<evidence type="ECO:0000256" key="10">
    <source>
        <dbReference type="PIRSR" id="PIRSR001415-2"/>
    </source>
</evidence>
<evidence type="ECO:0000256" key="13">
    <source>
        <dbReference type="RuleBase" id="RU000515"/>
    </source>
</evidence>
<keyword evidence="11" id="KW-0862">Zinc</keyword>
<evidence type="ECO:0000256" key="2">
    <source>
        <dbReference type="ARBA" id="ARBA00008055"/>
    </source>
</evidence>
<gene>
    <name evidence="15" type="primary">hemB</name>
    <name evidence="15" type="ORF">Mal4_34410</name>
</gene>
<evidence type="ECO:0000313" key="16">
    <source>
        <dbReference type="Proteomes" id="UP000320496"/>
    </source>
</evidence>
<comment type="pathway">
    <text evidence="1">Porphyrin-containing compound metabolism; protoporphyrin-IX biosynthesis; coproporphyrinogen-III from 5-aminolevulinate: step 1/4.</text>
</comment>
<dbReference type="InterPro" id="IPR013785">
    <property type="entry name" value="Aldolase_TIM"/>
</dbReference>
<keyword evidence="5" id="KW-0350">Heme biosynthesis</keyword>
<dbReference type="UniPathway" id="UPA00251">
    <property type="reaction ID" value="UER00318"/>
</dbReference>
<dbReference type="PROSITE" id="PS00169">
    <property type="entry name" value="D_ALA_DEHYDRATASE"/>
    <property type="match status" value="1"/>
</dbReference>
<dbReference type="RefSeq" id="WP_145370324.1">
    <property type="nucleotide sequence ID" value="NZ_CP036275.1"/>
</dbReference>
<dbReference type="PRINTS" id="PR00144">
    <property type="entry name" value="DALDHYDRTASE"/>
</dbReference>
<evidence type="ECO:0000256" key="6">
    <source>
        <dbReference type="ARBA" id="ARBA00023239"/>
    </source>
</evidence>
<feature type="binding site" evidence="12">
    <location>
        <position position="238"/>
    </location>
    <ligand>
        <name>Mg(2+)</name>
        <dbReference type="ChEBI" id="CHEBI:18420"/>
    </ligand>
</feature>
<dbReference type="PANTHER" id="PTHR11458">
    <property type="entry name" value="DELTA-AMINOLEVULINIC ACID DEHYDRATASE"/>
    <property type="match status" value="1"/>
</dbReference>
<dbReference type="EC" id="4.2.1.24" evidence="3 13"/>
<evidence type="ECO:0000256" key="5">
    <source>
        <dbReference type="ARBA" id="ARBA00023133"/>
    </source>
</evidence>
<dbReference type="PANTHER" id="PTHR11458:SF0">
    <property type="entry name" value="DELTA-AMINOLEVULINIC ACID DEHYDRATASE"/>
    <property type="match status" value="1"/>
</dbReference>
<dbReference type="FunFam" id="3.20.20.70:FF:000019">
    <property type="entry name" value="Delta-aminolevulinic acid dehydratase"/>
    <property type="match status" value="1"/>
</dbReference>
<comment type="similarity">
    <text evidence="2 14">Belongs to the ALAD family.</text>
</comment>
<feature type="binding site" evidence="11">
    <location>
        <position position="131"/>
    </location>
    <ligand>
        <name>Zn(2+)</name>
        <dbReference type="ChEBI" id="CHEBI:29105"/>
        <note>catalytic</note>
    </ligand>
</feature>
<keyword evidence="7 13" id="KW-0627">Porphyrin biosynthesis</keyword>
<dbReference type="GO" id="GO:0004655">
    <property type="term" value="F:porphobilinogen synthase activity"/>
    <property type="evidence" value="ECO:0007669"/>
    <property type="project" value="UniProtKB-EC"/>
</dbReference>
<comment type="catalytic activity">
    <reaction evidence="8 13">
        <text>2 5-aminolevulinate = porphobilinogen + 2 H2O + H(+)</text>
        <dbReference type="Rhea" id="RHEA:24064"/>
        <dbReference type="ChEBI" id="CHEBI:15377"/>
        <dbReference type="ChEBI" id="CHEBI:15378"/>
        <dbReference type="ChEBI" id="CHEBI:58126"/>
        <dbReference type="ChEBI" id="CHEBI:356416"/>
        <dbReference type="EC" id="4.2.1.24"/>
    </reaction>
</comment>
<dbReference type="PIRSF" id="PIRSF001415">
    <property type="entry name" value="Porphbilin_synth"/>
    <property type="match status" value="1"/>
</dbReference>
<dbReference type="Gene3D" id="3.20.20.70">
    <property type="entry name" value="Aldolase class I"/>
    <property type="match status" value="1"/>
</dbReference>
<evidence type="ECO:0000256" key="7">
    <source>
        <dbReference type="ARBA" id="ARBA00023244"/>
    </source>
</evidence>
<dbReference type="KEGG" id="mri:Mal4_34410"/>
<dbReference type="SUPFAM" id="SSF51569">
    <property type="entry name" value="Aldolase"/>
    <property type="match status" value="1"/>
</dbReference>
<sequence length="331" mass="36237">MPKFPTTRLRRLRQHPRVRDLVRETRLSPHDFVLPLFIRHGQNERIPIGSMPGNFQLTVDHLAAEAREIAGLGIPAVILFGIPEHKDAVGSDAYSEQGIVQQGVDAIKQAAPDLLVMTDVCFCEFTDHGHCGIVNDRHGSPDVDNDATLEILVKEAVSHARAGADLIAPSGMMDGMIQALRTGLDGEGFEHIPIMSYAAKYSSAFYGPFRDAAESAPQFGDRRTYQMDPANGAEALREVALDLEEGADILMVKPALSYLDVIYRVKQAHPEVPLAAYNVSGEFAMVKAAAANGWIDEQRVALELLLSIRRAGADMILTYHAKDACRWLAGD</sequence>
<feature type="binding site" evidence="10">
    <location>
        <position position="319"/>
    </location>
    <ligand>
        <name>5-aminolevulinate</name>
        <dbReference type="ChEBI" id="CHEBI:356416"/>
        <label>2</label>
    </ligand>
</feature>
<reference evidence="15 16" key="1">
    <citation type="submission" date="2019-02" db="EMBL/GenBank/DDBJ databases">
        <title>Deep-cultivation of Planctomycetes and their phenomic and genomic characterization uncovers novel biology.</title>
        <authorList>
            <person name="Wiegand S."/>
            <person name="Jogler M."/>
            <person name="Boedeker C."/>
            <person name="Pinto D."/>
            <person name="Vollmers J."/>
            <person name="Rivas-Marin E."/>
            <person name="Kohn T."/>
            <person name="Peeters S.H."/>
            <person name="Heuer A."/>
            <person name="Rast P."/>
            <person name="Oberbeckmann S."/>
            <person name="Bunk B."/>
            <person name="Jeske O."/>
            <person name="Meyerdierks A."/>
            <person name="Storesund J.E."/>
            <person name="Kallscheuer N."/>
            <person name="Luecker S."/>
            <person name="Lage O.M."/>
            <person name="Pohl T."/>
            <person name="Merkel B.J."/>
            <person name="Hornburger P."/>
            <person name="Mueller R.-W."/>
            <person name="Bruemmer F."/>
            <person name="Labrenz M."/>
            <person name="Spormann A.M."/>
            <person name="Op den Camp H."/>
            <person name="Overmann J."/>
            <person name="Amann R."/>
            <person name="Jetten M.S.M."/>
            <person name="Mascher T."/>
            <person name="Medema M.H."/>
            <person name="Devos D.P."/>
            <person name="Kaster A.-K."/>
            <person name="Ovreas L."/>
            <person name="Rohde M."/>
            <person name="Galperin M.Y."/>
            <person name="Jogler C."/>
        </authorList>
    </citation>
    <scope>NUCLEOTIDE SEQUENCE [LARGE SCALE GENOMIC DNA]</scope>
    <source>
        <strain evidence="15 16">Mal4</strain>
    </source>
</reference>
<dbReference type="CDD" id="cd00384">
    <property type="entry name" value="ALAD_PBGS"/>
    <property type="match status" value="1"/>
</dbReference>
<keyword evidence="12" id="KW-0460">Magnesium</keyword>
<evidence type="ECO:0000256" key="14">
    <source>
        <dbReference type="RuleBase" id="RU004161"/>
    </source>
</evidence>
<keyword evidence="16" id="KW-1185">Reference proteome</keyword>
<feature type="active site" description="Schiff-base intermediate with substrate" evidence="9">
    <location>
        <position position="200"/>
    </location>
</feature>
<dbReference type="NCBIfam" id="NF006762">
    <property type="entry name" value="PRK09283.1"/>
    <property type="match status" value="1"/>
</dbReference>
<evidence type="ECO:0000256" key="4">
    <source>
        <dbReference type="ARBA" id="ARBA00020771"/>
    </source>
</evidence>
<name>A0A517Z9F2_9PLAN</name>
<dbReference type="GO" id="GO:0008270">
    <property type="term" value="F:zinc ion binding"/>
    <property type="evidence" value="ECO:0007669"/>
    <property type="project" value="TreeGrafter"/>
</dbReference>
<feature type="binding site" evidence="11">
    <location>
        <position position="121"/>
    </location>
    <ligand>
        <name>Zn(2+)</name>
        <dbReference type="ChEBI" id="CHEBI:29105"/>
        <note>catalytic</note>
    </ligand>
</feature>
<dbReference type="AlphaFoldDB" id="A0A517Z9F2"/>
<evidence type="ECO:0000256" key="12">
    <source>
        <dbReference type="PIRSR" id="PIRSR001415-5"/>
    </source>
</evidence>
<dbReference type="GO" id="GO:0006782">
    <property type="term" value="P:protoporphyrinogen IX biosynthetic process"/>
    <property type="evidence" value="ECO:0007669"/>
    <property type="project" value="UniProtKB-UniPathway"/>
</dbReference>
<proteinExistence type="inferred from homology"/>
<feature type="binding site" evidence="10">
    <location>
        <position position="210"/>
    </location>
    <ligand>
        <name>5-aminolevulinate</name>
        <dbReference type="ChEBI" id="CHEBI:356416"/>
        <label>1</label>
    </ligand>
</feature>
<dbReference type="Pfam" id="PF00490">
    <property type="entry name" value="ALAD"/>
    <property type="match status" value="1"/>
</dbReference>
<dbReference type="InterPro" id="IPR001731">
    <property type="entry name" value="ALAD"/>
</dbReference>
<dbReference type="EMBL" id="CP036275">
    <property type="protein sequence ID" value="QDU39106.1"/>
    <property type="molecule type" value="Genomic_DNA"/>
</dbReference>
<dbReference type="SMART" id="SM01004">
    <property type="entry name" value="ALAD"/>
    <property type="match status" value="1"/>
</dbReference>
<dbReference type="OrthoDB" id="9805001at2"/>
<accession>A0A517Z9F2</accession>